<proteinExistence type="inferred from homology"/>
<dbReference type="SMART" id="SM00490">
    <property type="entry name" value="HELICc"/>
    <property type="match status" value="1"/>
</dbReference>
<dbReference type="InParanoid" id="A0A316V840"/>
<dbReference type="SMART" id="SM00487">
    <property type="entry name" value="DEXDc"/>
    <property type="match status" value="1"/>
</dbReference>
<comment type="subcellular location">
    <subcellularLocation>
        <location evidence="1">Cytoplasm</location>
    </subcellularLocation>
</comment>
<dbReference type="Pfam" id="PF00271">
    <property type="entry name" value="Helicase_C"/>
    <property type="match status" value="1"/>
</dbReference>
<gene>
    <name evidence="12" type="ORF">FA14DRAFT_168312</name>
</gene>
<keyword evidence="6 12" id="KW-0347">Helicase</keyword>
<feature type="compositionally biased region" description="Gly residues" evidence="9">
    <location>
        <begin position="598"/>
        <end position="612"/>
    </location>
</feature>
<dbReference type="Gene3D" id="1.20.1500.20">
    <property type="match status" value="1"/>
</dbReference>
<feature type="domain" description="Helicase ATP-binding" evidence="10">
    <location>
        <begin position="350"/>
        <end position="508"/>
    </location>
</feature>
<dbReference type="PROSITE" id="PS51192">
    <property type="entry name" value="HELICASE_ATP_BIND_1"/>
    <property type="match status" value="1"/>
</dbReference>
<dbReference type="Gene3D" id="3.40.50.300">
    <property type="entry name" value="P-loop containing nucleotide triphosphate hydrolases"/>
    <property type="match status" value="2"/>
</dbReference>
<dbReference type="InterPro" id="IPR001650">
    <property type="entry name" value="Helicase_C-like"/>
</dbReference>
<dbReference type="Proteomes" id="UP000245771">
    <property type="component" value="Unassembled WGS sequence"/>
</dbReference>
<dbReference type="OrthoDB" id="64767at2759"/>
<dbReference type="Gene3D" id="1.10.3380.30">
    <property type="match status" value="1"/>
</dbReference>
<feature type="compositionally biased region" description="Basic and acidic residues" evidence="9">
    <location>
        <begin position="262"/>
        <end position="274"/>
    </location>
</feature>
<dbReference type="InterPro" id="IPR048392">
    <property type="entry name" value="MTR4-like_stalk"/>
</dbReference>
<name>A0A316V840_9BASI</name>
<evidence type="ECO:0000256" key="4">
    <source>
        <dbReference type="ARBA" id="ARBA00022741"/>
    </source>
</evidence>
<feature type="domain" description="Helicase C-terminal" evidence="11">
    <location>
        <begin position="624"/>
        <end position="820"/>
    </location>
</feature>
<keyword evidence="7" id="KW-0067">ATP-binding</keyword>
<keyword evidence="5" id="KW-0378">Hydrolase</keyword>
<dbReference type="STRING" id="1280837.A0A316V840"/>
<feature type="region of interest" description="Disordered" evidence="9">
    <location>
        <begin position="554"/>
        <end position="612"/>
    </location>
</feature>
<reference evidence="12 13" key="1">
    <citation type="journal article" date="2018" name="Mol. Biol. Evol.">
        <title>Broad Genomic Sampling Reveals a Smut Pathogenic Ancestry of the Fungal Clade Ustilaginomycotina.</title>
        <authorList>
            <person name="Kijpornyongpan T."/>
            <person name="Mondo S.J."/>
            <person name="Barry K."/>
            <person name="Sandor L."/>
            <person name="Lee J."/>
            <person name="Lipzen A."/>
            <person name="Pangilinan J."/>
            <person name="LaButti K."/>
            <person name="Hainaut M."/>
            <person name="Henrissat B."/>
            <person name="Grigoriev I.V."/>
            <person name="Spatafora J.W."/>
            <person name="Aime M.C."/>
        </authorList>
    </citation>
    <scope>NUCLEOTIDE SEQUENCE [LARGE SCALE GENOMIC DNA]</scope>
    <source>
        <strain evidence="12 13">MCA 3882</strain>
    </source>
</reference>
<dbReference type="InterPro" id="IPR050699">
    <property type="entry name" value="RNA-DNA_Helicase"/>
</dbReference>
<dbReference type="Pfam" id="PF13234">
    <property type="entry name" value="MTR4_beta-barrel"/>
    <property type="match status" value="1"/>
</dbReference>
<feature type="compositionally biased region" description="Polar residues" evidence="9">
    <location>
        <begin position="109"/>
        <end position="139"/>
    </location>
</feature>
<keyword evidence="3" id="KW-0963">Cytoplasm</keyword>
<dbReference type="Pfam" id="PF21408">
    <property type="entry name" value="MTR4-like_stalk"/>
    <property type="match status" value="1"/>
</dbReference>
<dbReference type="EMBL" id="KZ819604">
    <property type="protein sequence ID" value="PWN33789.1"/>
    <property type="molecule type" value="Genomic_DNA"/>
</dbReference>
<dbReference type="InterPro" id="IPR014001">
    <property type="entry name" value="Helicase_ATP-bd"/>
</dbReference>
<evidence type="ECO:0000256" key="6">
    <source>
        <dbReference type="ARBA" id="ARBA00022806"/>
    </source>
</evidence>
<dbReference type="InterPro" id="IPR040801">
    <property type="entry name" value="Ski2_N"/>
</dbReference>
<dbReference type="PROSITE" id="PS51194">
    <property type="entry name" value="HELICASE_CTER"/>
    <property type="match status" value="1"/>
</dbReference>
<dbReference type="FunFam" id="3.40.50.300:FF:001047">
    <property type="entry name" value="DExH-box ATP-dependent RNA helicase DExH11"/>
    <property type="match status" value="1"/>
</dbReference>
<dbReference type="PIRSF" id="PIRSF005198">
    <property type="entry name" value="Antiviral_helicase_SKI2"/>
    <property type="match status" value="1"/>
</dbReference>
<dbReference type="GO" id="GO:0003723">
    <property type="term" value="F:RNA binding"/>
    <property type="evidence" value="ECO:0007669"/>
    <property type="project" value="UniProtKB-KW"/>
</dbReference>
<dbReference type="PANTHER" id="PTHR12131:SF1">
    <property type="entry name" value="ATP-DEPENDENT RNA HELICASE SUPV3L1, MITOCHONDRIAL-RELATED"/>
    <property type="match status" value="1"/>
</dbReference>
<dbReference type="FunFam" id="1.10.3380.30:FF:000001">
    <property type="entry name" value="Ski2 ATP-dependent RNA helicase"/>
    <property type="match status" value="1"/>
</dbReference>
<dbReference type="GO" id="GO:0005524">
    <property type="term" value="F:ATP binding"/>
    <property type="evidence" value="ECO:0007669"/>
    <property type="project" value="UniProtKB-KW"/>
</dbReference>
<dbReference type="FunFam" id="3.40.50.300:FF:000354">
    <property type="entry name" value="ATP-dependent RNA helicase SKI2"/>
    <property type="match status" value="1"/>
</dbReference>
<dbReference type="CDD" id="cd18795">
    <property type="entry name" value="SF2_C_Ski2"/>
    <property type="match status" value="1"/>
</dbReference>
<evidence type="ECO:0000313" key="12">
    <source>
        <dbReference type="EMBL" id="PWN33789.1"/>
    </source>
</evidence>
<keyword evidence="4" id="KW-0547">Nucleotide-binding</keyword>
<evidence type="ECO:0000256" key="8">
    <source>
        <dbReference type="ARBA" id="ARBA00022884"/>
    </source>
</evidence>
<evidence type="ECO:0000259" key="11">
    <source>
        <dbReference type="PROSITE" id="PS51194"/>
    </source>
</evidence>
<keyword evidence="13" id="KW-1185">Reference proteome</keyword>
<protein>
    <submittedName>
        <fullName evidence="12">Antiviral helicase</fullName>
    </submittedName>
</protein>
<evidence type="ECO:0000256" key="7">
    <source>
        <dbReference type="ARBA" id="ARBA00022840"/>
    </source>
</evidence>
<feature type="compositionally biased region" description="Gly residues" evidence="9">
    <location>
        <begin position="573"/>
        <end position="585"/>
    </location>
</feature>
<feature type="region of interest" description="Disordered" evidence="9">
    <location>
        <begin position="109"/>
        <end position="148"/>
    </location>
</feature>
<evidence type="ECO:0000313" key="13">
    <source>
        <dbReference type="Proteomes" id="UP000245771"/>
    </source>
</evidence>
<evidence type="ECO:0000256" key="5">
    <source>
        <dbReference type="ARBA" id="ARBA00022801"/>
    </source>
</evidence>
<evidence type="ECO:0000256" key="1">
    <source>
        <dbReference type="ARBA" id="ARBA00004496"/>
    </source>
</evidence>
<organism evidence="12 13">
    <name type="scientific">Meira miltonrushii</name>
    <dbReference type="NCBI Taxonomy" id="1280837"/>
    <lineage>
        <taxon>Eukaryota</taxon>
        <taxon>Fungi</taxon>
        <taxon>Dikarya</taxon>
        <taxon>Basidiomycota</taxon>
        <taxon>Ustilaginomycotina</taxon>
        <taxon>Exobasidiomycetes</taxon>
        <taxon>Exobasidiales</taxon>
        <taxon>Brachybasidiaceae</taxon>
        <taxon>Meira</taxon>
    </lineage>
</organism>
<dbReference type="InterPro" id="IPR016438">
    <property type="entry name" value="SKI2-like"/>
</dbReference>
<dbReference type="Pfam" id="PF17911">
    <property type="entry name" value="Ski2_N"/>
    <property type="match status" value="1"/>
</dbReference>
<dbReference type="InterPro" id="IPR012961">
    <property type="entry name" value="Ski2/MTR4_C"/>
</dbReference>
<dbReference type="RefSeq" id="XP_025354091.1">
    <property type="nucleotide sequence ID" value="XM_025500137.1"/>
</dbReference>
<dbReference type="FunCoup" id="A0A316V840">
    <property type="interactions" value="353"/>
</dbReference>
<comment type="similarity">
    <text evidence="2">Belongs to the helicase family. SKI2 subfamily.</text>
</comment>
<dbReference type="GO" id="GO:0055087">
    <property type="term" value="C:Ski complex"/>
    <property type="evidence" value="ECO:0007669"/>
    <property type="project" value="TreeGrafter"/>
</dbReference>
<dbReference type="InterPro" id="IPR027417">
    <property type="entry name" value="P-loop_NTPase"/>
</dbReference>
<accession>A0A316V840</accession>
<dbReference type="PANTHER" id="PTHR12131">
    <property type="entry name" value="ATP-DEPENDENT RNA AND DNA HELICASE"/>
    <property type="match status" value="1"/>
</dbReference>
<evidence type="ECO:0000256" key="3">
    <source>
        <dbReference type="ARBA" id="ARBA00022490"/>
    </source>
</evidence>
<keyword evidence="8" id="KW-0694">RNA-binding</keyword>
<dbReference type="InterPro" id="IPR025696">
    <property type="entry name" value="Beta-barrel_MTR4"/>
</dbReference>
<dbReference type="GeneID" id="37021918"/>
<dbReference type="Pfam" id="PF08148">
    <property type="entry name" value="DSHCT"/>
    <property type="match status" value="1"/>
</dbReference>
<dbReference type="InterPro" id="IPR011545">
    <property type="entry name" value="DEAD/DEAH_box_helicase_dom"/>
</dbReference>
<dbReference type="Pfam" id="PF00270">
    <property type="entry name" value="DEAD"/>
    <property type="match status" value="1"/>
</dbReference>
<dbReference type="SUPFAM" id="SSF52540">
    <property type="entry name" value="P-loop containing nucleoside triphosphate hydrolases"/>
    <property type="match status" value="1"/>
</dbReference>
<evidence type="ECO:0000256" key="9">
    <source>
        <dbReference type="SAM" id="MobiDB-lite"/>
    </source>
</evidence>
<dbReference type="SMART" id="SM01142">
    <property type="entry name" value="DSHCT"/>
    <property type="match status" value="1"/>
</dbReference>
<feature type="region of interest" description="Disordered" evidence="9">
    <location>
        <begin position="249"/>
        <end position="279"/>
    </location>
</feature>
<dbReference type="GO" id="GO:0016787">
    <property type="term" value="F:hydrolase activity"/>
    <property type="evidence" value="ECO:0007669"/>
    <property type="project" value="UniProtKB-KW"/>
</dbReference>
<sequence length="1296" mass="145010">MMGNFNDDPEAIMQDALKHAGIATHGKNEGQKGLYSDEEMAMLLEQQFLQPKLKVEDSLLGSSQIHWDRQPDIQSLLPIQLTPFPTKLILNRKGLQGEVVGLKEVPAQSTRTTVKLGESSSNSASKQQTKQGTITSITRSSASSAAAHNGAHFVRGKIGQRMFVPGGLENEIVAGAEDEDDEDEEAKEQDFIARQVASIEKEIGKGIGLSTHVPGFRRKYRKGGASIEEDLDEDEGDGVDASEFVGLQLQDPRAGLQSNKRSSSDENVGKEAESKSSNAIQQEFDADIDELLPIQRPSASQKPDRKMLEAKRDWAHVVDMNRKMTNFHQLVPDMAHKYPFELDDFQKEAVYHLEQGDSVFVAAHTSAGKTVVAEYAISLATKHMTRCIYTSPIKALSNQKFRDFKQTYGAENVGILTGDVQINPEAPCLIMTTEILRSMLYRGADLIRDVEFVIFDEVHYVNDQERGVVWEEVIILCPQHISLILLSATVPNTKEFADWVGRTKKKDIYVISTPKRPVPLEHFLYAGKDMHKIVDARGQFLGQGIKEAGDAIKRRQDKDREVNGLPPINAPQRGGGRGQRGGPGQRGAVPARRAMPRGRGGGGNFSGGGQSGRGDKSLWVHLIGMLKKKELLPVVTFVFSKKRCEENASSLPNTDLCTAKEKSEVHIVIERSLTRLKGTDKELPQIARMRDLLSRGIGVHHGGLLPIVKEVVEILFQRGLVKVLFATETFAMGVNMPARSVVFSGIRKHDGHSFRELLAGEYTQMSGRAGRRGLDATGVVIINAADELPETEVLHKMLLGSATKLKSQFRLTYNMILNLLRVEALKVEEMIKRSFSENASQRLLPDQQKKVKEIEKHLASLPAMPSEERAAKLDTYYDMSLSASIANQNVLQLALQQAQGSKNFNPGRLIILHDSHFASFSPAVLVKQVSKEEFLVLAAVSEDRKNGKLDSKFERVPPLWPPSLHGYSTEGLVYDLREVPLSSICMLTEFDLKIEQSMIMALRISAMQRTVGLMVPLIKQIAKSEKVPEVDWSKMRRIDFQELLQQRSQYNDQVFKFIKTSGSGLTDEATFEREYAMMHQRKQLLVQISRLNRAISDENLELLPDYHQRIEVLKRLHFIDNQHENVLLKGRVACEINSIDELVTTELILDNFWTQYEPEEVVGLLSCLVFKEKAEGEVELEGKLAEGYAAIVQTAERISAVQAQCQLNHEDYERSLKTHMVPVAYAWARGTPFAEICQMTEIAEGTIVRVITRLDESCRELRDAARVIGDADLWAKMEKCMELIRRDIVFAASLYF</sequence>
<evidence type="ECO:0000256" key="2">
    <source>
        <dbReference type="ARBA" id="ARBA00010140"/>
    </source>
</evidence>
<evidence type="ECO:0000259" key="10">
    <source>
        <dbReference type="PROSITE" id="PS51192"/>
    </source>
</evidence>
<dbReference type="GO" id="GO:0070478">
    <property type="term" value="P:nuclear-transcribed mRNA catabolic process, 3'-5' exonucleolytic nonsense-mediated decay"/>
    <property type="evidence" value="ECO:0007669"/>
    <property type="project" value="TreeGrafter"/>
</dbReference>
<dbReference type="GO" id="GO:0003724">
    <property type="term" value="F:RNA helicase activity"/>
    <property type="evidence" value="ECO:0007669"/>
    <property type="project" value="InterPro"/>
</dbReference>